<keyword evidence="2 4" id="KW-0238">DNA-binding</keyword>
<dbReference type="Proteomes" id="UP001277561">
    <property type="component" value="Unassembled WGS sequence"/>
</dbReference>
<dbReference type="GO" id="GO:0000976">
    <property type="term" value="F:transcription cis-regulatory region binding"/>
    <property type="evidence" value="ECO:0007669"/>
    <property type="project" value="TreeGrafter"/>
</dbReference>
<keyword evidence="1" id="KW-0805">Transcription regulation</keyword>
<dbReference type="GO" id="GO:0003700">
    <property type="term" value="F:DNA-binding transcription factor activity"/>
    <property type="evidence" value="ECO:0007669"/>
    <property type="project" value="TreeGrafter"/>
</dbReference>
<dbReference type="EMBL" id="JAVRAD010000017">
    <property type="protein sequence ID" value="MDX8332352.1"/>
    <property type="molecule type" value="Genomic_DNA"/>
</dbReference>
<evidence type="ECO:0000313" key="6">
    <source>
        <dbReference type="EMBL" id="MDX8305143.1"/>
    </source>
</evidence>
<keyword evidence="3" id="KW-0804">Transcription</keyword>
<dbReference type="PRINTS" id="PR00455">
    <property type="entry name" value="HTHTETR"/>
</dbReference>
<evidence type="ECO:0000256" key="2">
    <source>
        <dbReference type="ARBA" id="ARBA00023125"/>
    </source>
</evidence>
<dbReference type="PANTHER" id="PTHR30055">
    <property type="entry name" value="HTH-TYPE TRANSCRIPTIONAL REGULATOR RUTR"/>
    <property type="match status" value="1"/>
</dbReference>
<feature type="DNA-binding region" description="H-T-H motif" evidence="4">
    <location>
        <begin position="34"/>
        <end position="53"/>
    </location>
</feature>
<dbReference type="PANTHER" id="PTHR30055:SF234">
    <property type="entry name" value="HTH-TYPE TRANSCRIPTIONAL REGULATOR BETI"/>
    <property type="match status" value="1"/>
</dbReference>
<keyword evidence="8" id="KW-1185">Reference proteome</keyword>
<dbReference type="Pfam" id="PF00440">
    <property type="entry name" value="TetR_N"/>
    <property type="match status" value="1"/>
</dbReference>
<dbReference type="EMBL" id="JAVRAF010000014">
    <property type="protein sequence ID" value="MDX8305143.1"/>
    <property type="molecule type" value="Genomic_DNA"/>
</dbReference>
<evidence type="ECO:0000256" key="4">
    <source>
        <dbReference type="PROSITE-ProRule" id="PRU00335"/>
    </source>
</evidence>
<evidence type="ECO:0000256" key="1">
    <source>
        <dbReference type="ARBA" id="ARBA00023015"/>
    </source>
</evidence>
<dbReference type="InterPro" id="IPR009057">
    <property type="entry name" value="Homeodomain-like_sf"/>
</dbReference>
<organism evidence="6">
    <name type="scientific">Agrobacterium rosae</name>
    <dbReference type="NCBI Taxonomy" id="1972867"/>
    <lineage>
        <taxon>Bacteria</taxon>
        <taxon>Pseudomonadati</taxon>
        <taxon>Pseudomonadota</taxon>
        <taxon>Alphaproteobacteria</taxon>
        <taxon>Hyphomicrobiales</taxon>
        <taxon>Rhizobiaceae</taxon>
        <taxon>Rhizobium/Agrobacterium group</taxon>
        <taxon>Agrobacterium</taxon>
    </lineage>
</organism>
<name>A0AAW9FNR6_9HYPH</name>
<comment type="caution">
    <text evidence="6">The sequence shown here is derived from an EMBL/GenBank/DDBJ whole genome shotgun (WGS) entry which is preliminary data.</text>
</comment>
<dbReference type="InterPro" id="IPR001647">
    <property type="entry name" value="HTH_TetR"/>
</dbReference>
<dbReference type="SUPFAM" id="SSF46689">
    <property type="entry name" value="Homeodomain-like"/>
    <property type="match status" value="1"/>
</dbReference>
<evidence type="ECO:0000313" key="7">
    <source>
        <dbReference type="EMBL" id="MDX8332352.1"/>
    </source>
</evidence>
<dbReference type="AlphaFoldDB" id="A0AAW9FNR6"/>
<accession>A0AAW9FNR6</accession>
<evidence type="ECO:0000259" key="5">
    <source>
        <dbReference type="PROSITE" id="PS50977"/>
    </source>
</evidence>
<dbReference type="PROSITE" id="PS50977">
    <property type="entry name" value="HTH_TETR_2"/>
    <property type="match status" value="1"/>
</dbReference>
<dbReference type="RefSeq" id="WP_320188606.1">
    <property type="nucleotide sequence ID" value="NZ_CP192770.1"/>
</dbReference>
<proteinExistence type="predicted"/>
<gene>
    <name evidence="6" type="ORF">RMR22_23115</name>
    <name evidence="7" type="ORF">RMS29_24400</name>
</gene>
<evidence type="ECO:0000313" key="8">
    <source>
        <dbReference type="Proteomes" id="UP001277561"/>
    </source>
</evidence>
<dbReference type="InterPro" id="IPR050109">
    <property type="entry name" value="HTH-type_TetR-like_transc_reg"/>
</dbReference>
<dbReference type="Gene3D" id="1.10.357.10">
    <property type="entry name" value="Tetracycline Repressor, domain 2"/>
    <property type="match status" value="1"/>
</dbReference>
<feature type="domain" description="HTH tetR-type" evidence="5">
    <location>
        <begin position="11"/>
        <end position="71"/>
    </location>
</feature>
<protein>
    <submittedName>
        <fullName evidence="6">TetR/AcrR family transcriptional regulator</fullName>
    </submittedName>
</protein>
<sequence length="206" mass="22558">MMGLMTSGVKSETERQILAAASELLETKGEKGLTARAVCQVVNVKQPTLYHYFGSKDGLLHALVADGITDFIAFKRTCGDVADPIEGLMLGWHAFLDYSALHPQLMKMIHRTVSQCPDATASAMATARQKLGRLEREGRLQIEVDIAIDMLLLVAHGTLALWTQGKPLTSVRESATRSFEAVLSAIIRDYRSPPENHARLEVLEGA</sequence>
<reference evidence="6 8" key="1">
    <citation type="journal article" date="2023" name="Phytobiomes J">
        <title>Deciphering the key players within the bacterial microbiota associated with aerial crown gall tumors on rhododendron: Insights into the gallobiome.</title>
        <authorList>
            <person name="Kuzmanovic N."/>
            <person name="Nesme J."/>
            <person name="Wolf J."/>
            <person name="Neumann-Schaal M."/>
            <person name="Petersen J."/>
            <person name="Fernandez-Gnecco G."/>
            <person name="Sproeer C."/>
            <person name="Bunk B."/>
            <person name="Overmann J."/>
            <person name="Sorensen S.J."/>
            <person name="Idczak E."/>
            <person name="Smalla K."/>
        </authorList>
    </citation>
    <scope>NUCLEOTIDE SEQUENCE</scope>
    <source>
        <strain evidence="6">Rho-11.1</strain>
        <strain evidence="7">Rho-14.1</strain>
        <strain evidence="8">rho-14.1</strain>
    </source>
</reference>
<evidence type="ECO:0000256" key="3">
    <source>
        <dbReference type="ARBA" id="ARBA00023163"/>
    </source>
</evidence>